<evidence type="ECO:0000313" key="4">
    <source>
        <dbReference type="EMBL" id="KAF7835975.1"/>
    </source>
</evidence>
<evidence type="ECO:0000313" key="5">
    <source>
        <dbReference type="Proteomes" id="UP000634136"/>
    </source>
</evidence>
<dbReference type="SUPFAM" id="SSF51445">
    <property type="entry name" value="(Trans)glycosidases"/>
    <property type="match status" value="1"/>
</dbReference>
<evidence type="ECO:0000256" key="1">
    <source>
        <dbReference type="ARBA" id="ARBA00010838"/>
    </source>
</evidence>
<comment type="similarity">
    <text evidence="1 2">Belongs to the glycosyl hydrolase 1 family.</text>
</comment>
<proteinExistence type="inferred from homology"/>
<organism evidence="4 5">
    <name type="scientific">Senna tora</name>
    <dbReference type="NCBI Taxonomy" id="362788"/>
    <lineage>
        <taxon>Eukaryota</taxon>
        <taxon>Viridiplantae</taxon>
        <taxon>Streptophyta</taxon>
        <taxon>Embryophyta</taxon>
        <taxon>Tracheophyta</taxon>
        <taxon>Spermatophyta</taxon>
        <taxon>Magnoliopsida</taxon>
        <taxon>eudicotyledons</taxon>
        <taxon>Gunneridae</taxon>
        <taxon>Pentapetalae</taxon>
        <taxon>rosids</taxon>
        <taxon>fabids</taxon>
        <taxon>Fabales</taxon>
        <taxon>Fabaceae</taxon>
        <taxon>Caesalpinioideae</taxon>
        <taxon>Cassia clade</taxon>
        <taxon>Senna</taxon>
    </lineage>
</organism>
<dbReference type="AlphaFoldDB" id="A0A834X1M4"/>
<dbReference type="InterPro" id="IPR001360">
    <property type="entry name" value="Glyco_hydro_1"/>
</dbReference>
<sequence length="411" mass="47048">MHRRRMVWAKQLVLLLLALSSTSLFEFVASLNGTIFPPDFVFGTTSSSYQEQHMKEGRAQAYGILSPIDFQEDVGIMKDIGFNAYRFSISWPRILPKGNLKGGLNPEGIQYYNNLIDELISNGLQPFVTLFHWDLPQALEDEYGGFLSPKIVKDFAQYAEVCFGEYGDRVKHWITFNEPMGYSYMGYANGLFPPGRCSNFLGLNCSAGDSSTEPYLVSHYQILAHAEAVKVYREKYQASQKGQIGITLNSIWSIPLSQSNADKDAASRGIAFMYDWNGVLLGPKAASDWLCIYPPGIQYLLQYTKEKYNNPIIYITENGVDELNDGTKSLDDKIRIDYISHHLLYVQRAMRNGVKVKGYFTWSLLDNFEWINGYTVRFGIVYVDFKDGLKRYHKRSALWFKHFLKQRNGQN</sequence>
<name>A0A834X1M4_9FABA</name>
<dbReference type="GO" id="GO:0008422">
    <property type="term" value="F:beta-glucosidase activity"/>
    <property type="evidence" value="ECO:0007669"/>
    <property type="project" value="TreeGrafter"/>
</dbReference>
<dbReference type="InterPro" id="IPR017853">
    <property type="entry name" value="GH"/>
</dbReference>
<comment type="caution">
    <text evidence="4">The sequence shown here is derived from an EMBL/GenBank/DDBJ whole genome shotgun (WGS) entry which is preliminary data.</text>
</comment>
<protein>
    <submittedName>
        <fullName evidence="4">Beta-glucosidase 17 isoform X3</fullName>
    </submittedName>
</protein>
<dbReference type="Gene3D" id="3.20.20.80">
    <property type="entry name" value="Glycosidases"/>
    <property type="match status" value="2"/>
</dbReference>
<dbReference type="Pfam" id="PF00232">
    <property type="entry name" value="Glyco_hydro_1"/>
    <property type="match status" value="2"/>
</dbReference>
<dbReference type="PANTHER" id="PTHR10353:SF237">
    <property type="entry name" value="BETA-GLUCOSIDASE 12-RELATED"/>
    <property type="match status" value="1"/>
</dbReference>
<dbReference type="PANTHER" id="PTHR10353">
    <property type="entry name" value="GLYCOSYL HYDROLASE"/>
    <property type="match status" value="1"/>
</dbReference>
<feature type="chain" id="PRO_5032711356" evidence="3">
    <location>
        <begin position="25"/>
        <end position="411"/>
    </location>
</feature>
<reference evidence="4" key="1">
    <citation type="submission" date="2020-09" db="EMBL/GenBank/DDBJ databases">
        <title>Genome-Enabled Discovery of Anthraquinone Biosynthesis in Senna tora.</title>
        <authorList>
            <person name="Kang S.-H."/>
            <person name="Pandey R.P."/>
            <person name="Lee C.-M."/>
            <person name="Sim J.-S."/>
            <person name="Jeong J.-T."/>
            <person name="Choi B.-S."/>
            <person name="Jung M."/>
            <person name="Ginzburg D."/>
            <person name="Zhao K."/>
            <person name="Won S.Y."/>
            <person name="Oh T.-J."/>
            <person name="Yu Y."/>
            <person name="Kim N.-H."/>
            <person name="Lee O.R."/>
            <person name="Lee T.-H."/>
            <person name="Bashyal P."/>
            <person name="Kim T.-S."/>
            <person name="Lee W.-H."/>
            <person name="Kawkins C."/>
            <person name="Kim C.-K."/>
            <person name="Kim J.S."/>
            <person name="Ahn B.O."/>
            <person name="Rhee S.Y."/>
            <person name="Sohng J.K."/>
        </authorList>
    </citation>
    <scope>NUCLEOTIDE SEQUENCE</scope>
    <source>
        <tissue evidence="4">Leaf</tissue>
    </source>
</reference>
<gene>
    <name evidence="4" type="ORF">G2W53_010834</name>
</gene>
<accession>A0A834X1M4</accession>
<keyword evidence="5" id="KW-1185">Reference proteome</keyword>
<dbReference type="OrthoDB" id="65569at2759"/>
<evidence type="ECO:0000256" key="3">
    <source>
        <dbReference type="SAM" id="SignalP"/>
    </source>
</evidence>
<dbReference type="EMBL" id="JAAIUW010000004">
    <property type="protein sequence ID" value="KAF7835975.1"/>
    <property type="molecule type" value="Genomic_DNA"/>
</dbReference>
<evidence type="ECO:0000256" key="2">
    <source>
        <dbReference type="RuleBase" id="RU003690"/>
    </source>
</evidence>
<dbReference type="Proteomes" id="UP000634136">
    <property type="component" value="Unassembled WGS sequence"/>
</dbReference>
<dbReference type="PRINTS" id="PR00131">
    <property type="entry name" value="GLHYDRLASE1"/>
</dbReference>
<dbReference type="GO" id="GO:0005975">
    <property type="term" value="P:carbohydrate metabolic process"/>
    <property type="evidence" value="ECO:0007669"/>
    <property type="project" value="InterPro"/>
</dbReference>
<keyword evidence="3" id="KW-0732">Signal</keyword>
<feature type="signal peptide" evidence="3">
    <location>
        <begin position="1"/>
        <end position="24"/>
    </location>
</feature>